<dbReference type="InterPro" id="IPR015424">
    <property type="entry name" value="PyrdxlP-dep_Trfase"/>
</dbReference>
<dbReference type="Gene3D" id="3.40.640.10">
    <property type="entry name" value="Type I PLP-dependent aspartate aminotransferase-like (Major domain)"/>
    <property type="match status" value="1"/>
</dbReference>
<dbReference type="Gene3D" id="3.90.1150.10">
    <property type="entry name" value="Aspartate Aminotransferase, domain 1"/>
    <property type="match status" value="1"/>
</dbReference>
<gene>
    <name evidence="4" type="ORF">ABW99_11955</name>
</gene>
<accession>A0A0G3ETY1</accession>
<dbReference type="EMBL" id="CP011568">
    <property type="protein sequence ID" value="AKJ68827.2"/>
    <property type="molecule type" value="Genomic_DNA"/>
</dbReference>
<reference evidence="5" key="1">
    <citation type="submission" date="2015-06" db="EMBL/GenBank/DDBJ databases">
        <authorList>
            <person name="Lim Y.L."/>
            <person name="Ee R."/>
            <person name="Yong D."/>
            <person name="How K.Y."/>
            <person name="Yin W.F."/>
            <person name="Chan K.G."/>
        </authorList>
    </citation>
    <scope>NUCLEOTIDE SEQUENCE [LARGE SCALE GENOMIC DNA]</scope>
    <source>
        <strain evidence="5">DSM 25325</strain>
    </source>
</reference>
<proteinExistence type="inferred from homology"/>
<dbReference type="PIRSF" id="PIRSF000521">
    <property type="entry name" value="Transaminase_4ab_Lys_Orn"/>
    <property type="match status" value="1"/>
</dbReference>
<evidence type="ECO:0000256" key="1">
    <source>
        <dbReference type="ARBA" id="ARBA00008954"/>
    </source>
</evidence>
<evidence type="ECO:0008006" key="6">
    <source>
        <dbReference type="Google" id="ProtNLM"/>
    </source>
</evidence>
<sequence length="405" mass="42421">MTLCDGRGHSVLDATAGAFAVPAGHSRESIAAAVGRQLGEWHDSVTHGTSHPMTGELTRRLLALAPDGMERVQFATTPRGSLEQALRACIATHAARGDHQRTIVITGQPTAPGLSLATLRPGTNGRRAQDNGLGAGLLGFVHLPHPRLAENRFVKGQPDHGDALADEFARVVELFGATHIAACVLEPIGTADGLRVPPRNYLETLQALCQEHGILLVFDESSCGMGHTGAAFGALSLGVTPDLMVLGNALTNGTLPLGALLIGECVCQALGDVSGAPLDDSAHLLYPAACTAALAMLDLCEQEALFERAQQLSSAFLDQVFALSDLPVVRDIQGFGLLAGLEIDSGAGISRHGAHAADLQRRLFEAGLNVLARGDSLLLAPAMVMTPDELDQICRTLRSVLTDFS</sequence>
<dbReference type="SUPFAM" id="SSF53383">
    <property type="entry name" value="PLP-dependent transferases"/>
    <property type="match status" value="1"/>
</dbReference>
<dbReference type="PANTHER" id="PTHR43094">
    <property type="entry name" value="AMINOTRANSFERASE"/>
    <property type="match status" value="1"/>
</dbReference>
<keyword evidence="2 3" id="KW-0663">Pyridoxal phosphate</keyword>
<dbReference type="InterPro" id="IPR015422">
    <property type="entry name" value="PyrdxlP-dep_Trfase_small"/>
</dbReference>
<evidence type="ECO:0000313" key="4">
    <source>
        <dbReference type="EMBL" id="AKJ68827.2"/>
    </source>
</evidence>
<dbReference type="AlphaFoldDB" id="A0A0G3ETY1"/>
<dbReference type="InterPro" id="IPR015421">
    <property type="entry name" value="PyrdxlP-dep_Trfase_major"/>
</dbReference>
<dbReference type="KEGG" id="ptx:ABW99_11955"/>
<dbReference type="GO" id="GO:0008483">
    <property type="term" value="F:transaminase activity"/>
    <property type="evidence" value="ECO:0007669"/>
    <property type="project" value="InterPro"/>
</dbReference>
<dbReference type="InterPro" id="IPR005814">
    <property type="entry name" value="Aminotrans_3"/>
</dbReference>
<evidence type="ECO:0000313" key="5">
    <source>
        <dbReference type="Proteomes" id="UP000036700"/>
    </source>
</evidence>
<comment type="similarity">
    <text evidence="1 3">Belongs to the class-III pyridoxal-phosphate-dependent aminotransferase family.</text>
</comment>
<dbReference type="Pfam" id="PF00202">
    <property type="entry name" value="Aminotran_3"/>
    <property type="match status" value="1"/>
</dbReference>
<dbReference type="STRING" id="445709.ABW99_11955"/>
<evidence type="ECO:0000256" key="2">
    <source>
        <dbReference type="ARBA" id="ARBA00022898"/>
    </source>
</evidence>
<organism evidence="4 5">
    <name type="scientific">Pandoraea thiooxydans</name>
    <dbReference type="NCBI Taxonomy" id="445709"/>
    <lineage>
        <taxon>Bacteria</taxon>
        <taxon>Pseudomonadati</taxon>
        <taxon>Pseudomonadota</taxon>
        <taxon>Betaproteobacteria</taxon>
        <taxon>Burkholderiales</taxon>
        <taxon>Burkholderiaceae</taxon>
        <taxon>Pandoraea</taxon>
    </lineage>
</organism>
<protein>
    <recommendedName>
        <fullName evidence="6">Acetylornithine aminotransferase</fullName>
    </recommendedName>
</protein>
<dbReference type="GO" id="GO:0030170">
    <property type="term" value="F:pyridoxal phosphate binding"/>
    <property type="evidence" value="ECO:0007669"/>
    <property type="project" value="InterPro"/>
</dbReference>
<dbReference type="Proteomes" id="UP000036700">
    <property type="component" value="Chromosome"/>
</dbReference>
<evidence type="ECO:0000256" key="3">
    <source>
        <dbReference type="RuleBase" id="RU003560"/>
    </source>
</evidence>
<keyword evidence="5" id="KW-1185">Reference proteome</keyword>
<dbReference type="PANTHER" id="PTHR43094:SF1">
    <property type="entry name" value="AMINOTRANSFERASE CLASS-III"/>
    <property type="match status" value="1"/>
</dbReference>
<name>A0A0G3ETY1_9BURK</name>